<protein>
    <submittedName>
        <fullName evidence="1">Uncharacterized protein</fullName>
    </submittedName>
</protein>
<proteinExistence type="predicted"/>
<accession>X0WH76</accession>
<gene>
    <name evidence="1" type="ORF">S01H1_58813</name>
</gene>
<dbReference type="EMBL" id="BARS01038433">
    <property type="protein sequence ID" value="GAG22547.1"/>
    <property type="molecule type" value="Genomic_DNA"/>
</dbReference>
<name>X0WH76_9ZZZZ</name>
<comment type="caution">
    <text evidence="1">The sequence shown here is derived from an EMBL/GenBank/DDBJ whole genome shotgun (WGS) entry which is preliminary data.</text>
</comment>
<reference evidence="1" key="1">
    <citation type="journal article" date="2014" name="Front. Microbiol.">
        <title>High frequency of phylogenetically diverse reductive dehalogenase-homologous genes in deep subseafloor sedimentary metagenomes.</title>
        <authorList>
            <person name="Kawai M."/>
            <person name="Futagami T."/>
            <person name="Toyoda A."/>
            <person name="Takaki Y."/>
            <person name="Nishi S."/>
            <person name="Hori S."/>
            <person name="Arai W."/>
            <person name="Tsubouchi T."/>
            <person name="Morono Y."/>
            <person name="Uchiyama I."/>
            <person name="Ito T."/>
            <person name="Fujiyama A."/>
            <person name="Inagaki F."/>
            <person name="Takami H."/>
        </authorList>
    </citation>
    <scope>NUCLEOTIDE SEQUENCE</scope>
    <source>
        <strain evidence="1">Expedition CK06-06</strain>
    </source>
</reference>
<feature type="non-terminal residue" evidence="1">
    <location>
        <position position="1"/>
    </location>
</feature>
<organism evidence="1">
    <name type="scientific">marine sediment metagenome</name>
    <dbReference type="NCBI Taxonomy" id="412755"/>
    <lineage>
        <taxon>unclassified sequences</taxon>
        <taxon>metagenomes</taxon>
        <taxon>ecological metagenomes</taxon>
    </lineage>
</organism>
<evidence type="ECO:0000313" key="1">
    <source>
        <dbReference type="EMBL" id="GAG22547.1"/>
    </source>
</evidence>
<dbReference type="AlphaFoldDB" id="X0WH76"/>
<sequence>ITLELGRISIERANIERRVAELDVFEEQLKVELVTVQQQEKAIANELVVKYGQGALNPETGIFTPQS</sequence>